<dbReference type="PANTHER" id="PTHR47338:SF5">
    <property type="entry name" value="ZN(II)2CYS6 TRANSCRIPTION FACTOR (EUROFUNG)"/>
    <property type="match status" value="1"/>
</dbReference>
<keyword evidence="7" id="KW-0812">Transmembrane</keyword>
<protein>
    <submittedName>
        <fullName evidence="9">Putative transcriptional regulatory protein</fullName>
    </submittedName>
</protein>
<dbReference type="STRING" id="150374.A0A0M9VU54"/>
<feature type="transmembrane region" description="Helical" evidence="7">
    <location>
        <begin position="427"/>
        <end position="451"/>
    </location>
</feature>
<keyword evidence="2" id="KW-0479">Metal-binding</keyword>
<organism evidence="9 10">
    <name type="scientific">Escovopsis weberi</name>
    <dbReference type="NCBI Taxonomy" id="150374"/>
    <lineage>
        <taxon>Eukaryota</taxon>
        <taxon>Fungi</taxon>
        <taxon>Dikarya</taxon>
        <taxon>Ascomycota</taxon>
        <taxon>Pezizomycotina</taxon>
        <taxon>Sordariomycetes</taxon>
        <taxon>Hypocreomycetidae</taxon>
        <taxon>Hypocreales</taxon>
        <taxon>Hypocreaceae</taxon>
        <taxon>Escovopsis</taxon>
    </lineage>
</organism>
<dbReference type="GO" id="GO:0003677">
    <property type="term" value="F:DNA binding"/>
    <property type="evidence" value="ECO:0007669"/>
    <property type="project" value="InterPro"/>
</dbReference>
<evidence type="ECO:0000256" key="1">
    <source>
        <dbReference type="ARBA" id="ARBA00004123"/>
    </source>
</evidence>
<proteinExistence type="predicted"/>
<keyword evidence="3" id="KW-0805">Transcription regulation</keyword>
<gene>
    <name evidence="9" type="ORF">ESCO_000009</name>
</gene>
<keyword evidence="7" id="KW-0472">Membrane</keyword>
<comment type="caution">
    <text evidence="9">The sequence shown here is derived from an EMBL/GenBank/DDBJ whole genome shotgun (WGS) entry which is preliminary data.</text>
</comment>
<keyword evidence="5" id="KW-0539">Nucleus</keyword>
<keyword evidence="4" id="KW-0804">Transcription</keyword>
<evidence type="ECO:0000313" key="10">
    <source>
        <dbReference type="Proteomes" id="UP000053831"/>
    </source>
</evidence>
<dbReference type="GO" id="GO:0000981">
    <property type="term" value="F:DNA-binding transcription factor activity, RNA polymerase II-specific"/>
    <property type="evidence" value="ECO:0007669"/>
    <property type="project" value="InterPro"/>
</dbReference>
<dbReference type="EMBL" id="LGSR01000020">
    <property type="protein sequence ID" value="KOS19519.1"/>
    <property type="molecule type" value="Genomic_DNA"/>
</dbReference>
<dbReference type="Proteomes" id="UP000053831">
    <property type="component" value="Unassembled WGS sequence"/>
</dbReference>
<dbReference type="InterPro" id="IPR050815">
    <property type="entry name" value="TF_fung"/>
</dbReference>
<comment type="subcellular location">
    <subcellularLocation>
        <location evidence="1">Nucleus</location>
    </subcellularLocation>
</comment>
<evidence type="ECO:0000256" key="7">
    <source>
        <dbReference type="SAM" id="Phobius"/>
    </source>
</evidence>
<evidence type="ECO:0000256" key="4">
    <source>
        <dbReference type="ARBA" id="ARBA00023163"/>
    </source>
</evidence>
<evidence type="ECO:0000256" key="3">
    <source>
        <dbReference type="ARBA" id="ARBA00023015"/>
    </source>
</evidence>
<keyword evidence="7" id="KW-1133">Transmembrane helix</keyword>
<feature type="region of interest" description="Disordered" evidence="6">
    <location>
        <begin position="1"/>
        <end position="36"/>
    </location>
</feature>
<name>A0A0M9VU54_ESCWE</name>
<evidence type="ECO:0000256" key="6">
    <source>
        <dbReference type="SAM" id="MobiDB-lite"/>
    </source>
</evidence>
<dbReference type="GO" id="GO:0008270">
    <property type="term" value="F:zinc ion binding"/>
    <property type="evidence" value="ECO:0007669"/>
    <property type="project" value="InterPro"/>
</dbReference>
<dbReference type="GO" id="GO:0005634">
    <property type="term" value="C:nucleus"/>
    <property type="evidence" value="ECO:0007669"/>
    <property type="project" value="UniProtKB-SubCell"/>
</dbReference>
<dbReference type="AlphaFoldDB" id="A0A0M9VU54"/>
<dbReference type="PANTHER" id="PTHR47338">
    <property type="entry name" value="ZN(II)2CYS6 TRANSCRIPTION FACTOR (EUROFUNG)-RELATED"/>
    <property type="match status" value="1"/>
</dbReference>
<sequence>MRPLQRQGFRDLTSTNNSQPSPSPFQLHNPPTVSSVATHPESAATALSGTTVASLWNAVDEAVERVKINLWETDPFNYITDEVKTCYMRCAYKWSFFHLPTLFSQIRSKTLDQTVAWAMLALIIRFVQKPPDGFGSPIEASNAFAGHTKRLLLPCIDEPNIQQIQVLLMLTGHSWGAGEGKRAWVFLGMAMRMCQIMGLLEESPTVNPTPTREEFIEREERRRTAWTCFLMDSLLSGGRGRERSLSAENMHIQLPCDSSCFVYGEPIICPRIDGSLHPMGTAQEGPMGMVGYSMVVADIWGNIAKWACLSHSNDAPPWSPDSDFHTLLTRLDNWQASLPPRFKYSLPLLHAHAAANEGQAYCYMHCIYYMSIIFLFRSYSPELEMQEEKQDKGPQWAEWTHRACEELAKVADGLCEMLHEMRDFGPFFLSGLVPLVGFTGYTAVGTLLYIYHFPHVPETDPRIARWQQRIIDGCVFLKDMRQSWPMADTWRETIQAMHLFYSNIKTKGKASVSYKERKEMRNAIVDYGALQPSPVQAHDSSTEEEDNLVSEAEEGNLADADEAEADFGAVPMPPADVDLFDTHFDIDAAMRASLADATHGFWEGYPGRVEFTYW</sequence>
<dbReference type="SMART" id="SM00906">
    <property type="entry name" value="Fungal_trans"/>
    <property type="match status" value="1"/>
</dbReference>
<evidence type="ECO:0000256" key="5">
    <source>
        <dbReference type="ARBA" id="ARBA00023242"/>
    </source>
</evidence>
<reference evidence="9 10" key="1">
    <citation type="submission" date="2015-07" db="EMBL/GenBank/DDBJ databases">
        <title>The genome of the fungus Escovopsis weberi, a specialized disease agent of ant agriculture.</title>
        <authorList>
            <person name="de Man T.J."/>
            <person name="Stajich J.E."/>
            <person name="Kubicek C.P."/>
            <person name="Chenthamara K."/>
            <person name="Atanasova L."/>
            <person name="Druzhinina I.S."/>
            <person name="Birnbaum S."/>
            <person name="Barribeau S.M."/>
            <person name="Teiling C."/>
            <person name="Suen G."/>
            <person name="Currie C."/>
            <person name="Gerardo N.M."/>
        </authorList>
    </citation>
    <scope>NUCLEOTIDE SEQUENCE [LARGE SCALE GENOMIC DNA]</scope>
</reference>
<evidence type="ECO:0000259" key="8">
    <source>
        <dbReference type="SMART" id="SM00906"/>
    </source>
</evidence>
<dbReference type="Pfam" id="PF04082">
    <property type="entry name" value="Fungal_trans"/>
    <property type="match status" value="1"/>
</dbReference>
<dbReference type="OrthoDB" id="5370478at2759"/>
<keyword evidence="10" id="KW-1185">Reference proteome</keyword>
<evidence type="ECO:0000256" key="2">
    <source>
        <dbReference type="ARBA" id="ARBA00022723"/>
    </source>
</evidence>
<dbReference type="InterPro" id="IPR007219">
    <property type="entry name" value="XnlR_reg_dom"/>
</dbReference>
<feature type="domain" description="Xylanolytic transcriptional activator regulatory" evidence="8">
    <location>
        <begin position="183"/>
        <end position="261"/>
    </location>
</feature>
<accession>A0A0M9VU54</accession>
<dbReference type="GO" id="GO:0006351">
    <property type="term" value="P:DNA-templated transcription"/>
    <property type="evidence" value="ECO:0007669"/>
    <property type="project" value="InterPro"/>
</dbReference>
<evidence type="ECO:0000313" key="9">
    <source>
        <dbReference type="EMBL" id="KOS19519.1"/>
    </source>
</evidence>
<dbReference type="CDD" id="cd12148">
    <property type="entry name" value="fungal_TF_MHR"/>
    <property type="match status" value="1"/>
</dbReference>